<evidence type="ECO:0000256" key="15">
    <source>
        <dbReference type="PROSITE-ProRule" id="PRU10133"/>
    </source>
</evidence>
<dbReference type="InterPro" id="IPR023313">
    <property type="entry name" value="UBQ-conjugating_AS"/>
</dbReference>
<accession>A0A166VIN7</accession>
<comment type="subcellular location">
    <subcellularLocation>
        <location evidence="1">Nucleus</location>
    </subcellularLocation>
</comment>
<keyword evidence="4 16" id="KW-0547">Nucleotide-binding</keyword>
<keyword evidence="5 16" id="KW-0833">Ubl conjugation pathway</keyword>
<dbReference type="AlphaFoldDB" id="A0A166VIN7"/>
<comment type="caution">
    <text evidence="19">The sequence shown here is derived from an EMBL/GenBank/DDBJ whole genome shotgun (WGS) entry which is preliminary data.</text>
</comment>
<evidence type="ECO:0000256" key="12">
    <source>
        <dbReference type="ARBA" id="ARBA00042190"/>
    </source>
</evidence>
<dbReference type="Proteomes" id="UP000076552">
    <property type="component" value="Unassembled WGS sequence"/>
</dbReference>
<evidence type="ECO:0000256" key="7">
    <source>
        <dbReference type="ARBA" id="ARBA00023242"/>
    </source>
</evidence>
<evidence type="ECO:0000313" key="19">
    <source>
        <dbReference type="EMBL" id="KZL74613.1"/>
    </source>
</evidence>
<dbReference type="PROSITE" id="PS50127">
    <property type="entry name" value="UBC_2"/>
    <property type="match status" value="1"/>
</dbReference>
<comment type="pathway">
    <text evidence="2">Protein modification; protein sumoylation.</text>
</comment>
<keyword evidence="6 16" id="KW-0067">ATP-binding</keyword>
<dbReference type="Gene3D" id="3.10.110.10">
    <property type="entry name" value="Ubiquitin Conjugating Enzyme"/>
    <property type="match status" value="1"/>
</dbReference>
<dbReference type="PROSITE" id="PS00183">
    <property type="entry name" value="UBC_1"/>
    <property type="match status" value="1"/>
</dbReference>
<evidence type="ECO:0000256" key="1">
    <source>
        <dbReference type="ARBA" id="ARBA00004123"/>
    </source>
</evidence>
<evidence type="ECO:0000256" key="5">
    <source>
        <dbReference type="ARBA" id="ARBA00022786"/>
    </source>
</evidence>
<feature type="region of interest" description="Disordered" evidence="17">
    <location>
        <begin position="63"/>
        <end position="106"/>
    </location>
</feature>
<dbReference type="GO" id="GO:0005524">
    <property type="term" value="F:ATP binding"/>
    <property type="evidence" value="ECO:0007669"/>
    <property type="project" value="UniProtKB-UniRule"/>
</dbReference>
<dbReference type="InterPro" id="IPR000608">
    <property type="entry name" value="UBC"/>
</dbReference>
<organism evidence="19 20">
    <name type="scientific">Colletotrichum tofieldiae</name>
    <dbReference type="NCBI Taxonomy" id="708197"/>
    <lineage>
        <taxon>Eukaryota</taxon>
        <taxon>Fungi</taxon>
        <taxon>Dikarya</taxon>
        <taxon>Ascomycota</taxon>
        <taxon>Pezizomycotina</taxon>
        <taxon>Sordariomycetes</taxon>
        <taxon>Hypocreomycetidae</taxon>
        <taxon>Glomerellales</taxon>
        <taxon>Glomerellaceae</taxon>
        <taxon>Colletotrichum</taxon>
        <taxon>Colletotrichum spaethianum species complex</taxon>
    </lineage>
</organism>
<sequence>LVIRTIRTHDHTLEVRQLQGDRPRYSWAPSLDADLTQSSPNNYHHAPSLALPLIPPRQADRSIKPAWSESPGSCTQTPTRPRCPDFAHQPQSTAATRERDAAHSFGRQRTVVHTAATTTVATMSLCQNRLQEERKQWRKDHPFGFFAKPQRNATTGTLDLKVWECGIPGKEKTIWEGGLFKLTITFPEEYPTKPPKCKFVPPLFHPNVYPSGTVCLSILNEEEAWKPAITVKQILLGIQNLLDDPNPESPAQAEAYSLFKKDKAEYEKRIKRVVRENPAP</sequence>
<dbReference type="GO" id="GO:0005634">
    <property type="term" value="C:nucleus"/>
    <property type="evidence" value="ECO:0007669"/>
    <property type="project" value="UniProtKB-SubCell"/>
</dbReference>
<evidence type="ECO:0000256" key="10">
    <source>
        <dbReference type="ARBA" id="ARBA00041569"/>
    </source>
</evidence>
<evidence type="ECO:0000256" key="16">
    <source>
        <dbReference type="RuleBase" id="RU362109"/>
    </source>
</evidence>
<dbReference type="SMART" id="SM00212">
    <property type="entry name" value="UBCc"/>
    <property type="match status" value="1"/>
</dbReference>
<evidence type="ECO:0000256" key="2">
    <source>
        <dbReference type="ARBA" id="ARBA00004718"/>
    </source>
</evidence>
<keyword evidence="3" id="KW-0808">Transferase</keyword>
<feature type="domain" description="UBC core" evidence="18">
    <location>
        <begin position="125"/>
        <end position="279"/>
    </location>
</feature>
<reference evidence="19 20" key="1">
    <citation type="submission" date="2015-06" db="EMBL/GenBank/DDBJ databases">
        <title>Survival trade-offs in plant roots during colonization by closely related pathogenic and mutualistic fungi.</title>
        <authorList>
            <person name="Hacquard S."/>
            <person name="Kracher B."/>
            <person name="Hiruma K."/>
            <person name="Weinman A."/>
            <person name="Muench P."/>
            <person name="Garrido Oter R."/>
            <person name="Ver Loren van Themaat E."/>
            <person name="Dallerey J.-F."/>
            <person name="Damm U."/>
            <person name="Henrissat B."/>
            <person name="Lespinet O."/>
            <person name="Thon M."/>
            <person name="Kemen E."/>
            <person name="McHardy A.C."/>
            <person name="Schulze-Lefert P."/>
            <person name="O'Connell R.J."/>
        </authorList>
    </citation>
    <scope>NUCLEOTIDE SEQUENCE [LARGE SCALE GENOMIC DNA]</scope>
    <source>
        <strain evidence="19 20">0861</strain>
    </source>
</reference>
<evidence type="ECO:0000256" key="6">
    <source>
        <dbReference type="ARBA" id="ARBA00022840"/>
    </source>
</evidence>
<feature type="non-terminal residue" evidence="19">
    <location>
        <position position="1"/>
    </location>
</feature>
<dbReference type="FunFam" id="3.10.110.10:FF:000035">
    <property type="entry name" value="SUMO-conjugating enzyme ubc9"/>
    <property type="match status" value="1"/>
</dbReference>
<dbReference type="GO" id="GO:0016925">
    <property type="term" value="P:protein sumoylation"/>
    <property type="evidence" value="ECO:0007669"/>
    <property type="project" value="UniProtKB-ARBA"/>
</dbReference>
<evidence type="ECO:0000256" key="13">
    <source>
        <dbReference type="ARBA" id="ARBA00044296"/>
    </source>
</evidence>
<comment type="similarity">
    <text evidence="16">Belongs to the ubiquitin-conjugating enzyme family.</text>
</comment>
<dbReference type="GO" id="GO:0019789">
    <property type="term" value="F:SUMO transferase activity"/>
    <property type="evidence" value="ECO:0007669"/>
    <property type="project" value="UniProtKB-ARBA"/>
</dbReference>
<feature type="compositionally biased region" description="Polar residues" evidence="17">
    <location>
        <begin position="70"/>
        <end position="79"/>
    </location>
</feature>
<evidence type="ECO:0000256" key="17">
    <source>
        <dbReference type="SAM" id="MobiDB-lite"/>
    </source>
</evidence>
<evidence type="ECO:0000256" key="11">
    <source>
        <dbReference type="ARBA" id="ARBA00042179"/>
    </source>
</evidence>
<protein>
    <recommendedName>
        <fullName evidence="8">SUMO-conjugating enzyme UBC9</fullName>
    </recommendedName>
    <alternativeName>
        <fullName evidence="11">E2 ubiquitin-conjugating enzyme 2</fullName>
    </alternativeName>
    <alternativeName>
        <fullName evidence="13">Ubiquitin carrier protein 9</fullName>
    </alternativeName>
    <alternativeName>
        <fullName evidence="12">Ubiquitin carrier protein UBC2</fullName>
    </alternativeName>
    <alternativeName>
        <fullName evidence="9">Ubiquitin-conjugating enzyme E2 2</fullName>
    </alternativeName>
    <alternativeName>
        <fullName evidence="14">Ubiquitin-conjugating enzyme E2-18 kDa</fullName>
    </alternativeName>
    <alternativeName>
        <fullName evidence="10">Ubiquitin-protein ligase UBC2</fullName>
    </alternativeName>
</protein>
<dbReference type="SUPFAM" id="SSF54495">
    <property type="entry name" value="UBC-like"/>
    <property type="match status" value="1"/>
</dbReference>
<keyword evidence="7" id="KW-0539">Nucleus</keyword>
<evidence type="ECO:0000256" key="4">
    <source>
        <dbReference type="ARBA" id="ARBA00022741"/>
    </source>
</evidence>
<dbReference type="GO" id="GO:0005694">
    <property type="term" value="C:chromosome"/>
    <property type="evidence" value="ECO:0007669"/>
    <property type="project" value="UniProtKB-ARBA"/>
</dbReference>
<name>A0A166VIN7_9PEZI</name>
<feature type="active site" description="Glycyl thioester intermediate" evidence="15">
    <location>
        <position position="215"/>
    </location>
</feature>
<dbReference type="PANTHER" id="PTHR24067">
    <property type="entry name" value="UBIQUITIN-CONJUGATING ENZYME E2"/>
    <property type="match status" value="1"/>
</dbReference>
<evidence type="ECO:0000256" key="8">
    <source>
        <dbReference type="ARBA" id="ARBA00039165"/>
    </source>
</evidence>
<keyword evidence="20" id="KW-1185">Reference proteome</keyword>
<dbReference type="InterPro" id="IPR016135">
    <property type="entry name" value="UBQ-conjugating_enzyme/RWD"/>
</dbReference>
<gene>
    <name evidence="19" type="ORF">CT0861_00103</name>
</gene>
<dbReference type="STRING" id="708197.A0A166VIN7"/>
<evidence type="ECO:0000259" key="18">
    <source>
        <dbReference type="PROSITE" id="PS50127"/>
    </source>
</evidence>
<evidence type="ECO:0000256" key="14">
    <source>
        <dbReference type="ARBA" id="ARBA00081544"/>
    </source>
</evidence>
<evidence type="ECO:0000256" key="9">
    <source>
        <dbReference type="ARBA" id="ARBA00039884"/>
    </source>
</evidence>
<dbReference type="Pfam" id="PF00179">
    <property type="entry name" value="UQ_con"/>
    <property type="match status" value="1"/>
</dbReference>
<dbReference type="EMBL" id="LFIV01000031">
    <property type="protein sequence ID" value="KZL74613.1"/>
    <property type="molecule type" value="Genomic_DNA"/>
</dbReference>
<evidence type="ECO:0000313" key="20">
    <source>
        <dbReference type="Proteomes" id="UP000076552"/>
    </source>
</evidence>
<evidence type="ECO:0000256" key="3">
    <source>
        <dbReference type="ARBA" id="ARBA00022679"/>
    </source>
</evidence>
<dbReference type="InterPro" id="IPR050113">
    <property type="entry name" value="Ub_conjugating_enzyme"/>
</dbReference>
<proteinExistence type="inferred from homology"/>
<dbReference type="CDD" id="cd23798">
    <property type="entry name" value="UBCc_UBE2I"/>
    <property type="match status" value="1"/>
</dbReference>